<evidence type="ECO:0000259" key="7">
    <source>
        <dbReference type="Pfam" id="PF02687"/>
    </source>
</evidence>
<dbReference type="InterPro" id="IPR025857">
    <property type="entry name" value="MacB_PCD"/>
</dbReference>
<evidence type="ECO:0000313" key="10">
    <source>
        <dbReference type="Proteomes" id="UP000324611"/>
    </source>
</evidence>
<dbReference type="InterPro" id="IPR003838">
    <property type="entry name" value="ABC3_permease_C"/>
</dbReference>
<evidence type="ECO:0000256" key="3">
    <source>
        <dbReference type="ARBA" id="ARBA00022692"/>
    </source>
</evidence>
<dbReference type="RefSeq" id="WP_149837778.1">
    <property type="nucleotide sequence ID" value="NZ_VUOC01000002.1"/>
</dbReference>
<feature type="transmembrane region" description="Helical" evidence="6">
    <location>
        <begin position="734"/>
        <end position="754"/>
    </location>
</feature>
<dbReference type="PANTHER" id="PTHR30572">
    <property type="entry name" value="MEMBRANE COMPONENT OF TRANSPORTER-RELATED"/>
    <property type="match status" value="1"/>
</dbReference>
<accession>A0A5B2VSX3</accession>
<dbReference type="AlphaFoldDB" id="A0A5B2VSX3"/>
<feature type="transmembrane region" description="Helical" evidence="6">
    <location>
        <begin position="21"/>
        <end position="43"/>
    </location>
</feature>
<evidence type="ECO:0000256" key="1">
    <source>
        <dbReference type="ARBA" id="ARBA00004651"/>
    </source>
</evidence>
<reference evidence="9 10" key="1">
    <citation type="submission" date="2019-09" db="EMBL/GenBank/DDBJ databases">
        <title>Chitinophaga ginsengihumi sp. nov., isolated from soil of ginseng rhizosphere.</title>
        <authorList>
            <person name="Lee J."/>
        </authorList>
    </citation>
    <scope>NUCLEOTIDE SEQUENCE [LARGE SCALE GENOMIC DNA]</scope>
    <source>
        <strain evidence="9 10">BN140078</strain>
    </source>
</reference>
<keyword evidence="10" id="KW-1185">Reference proteome</keyword>
<dbReference type="PANTHER" id="PTHR30572:SF18">
    <property type="entry name" value="ABC-TYPE MACROLIDE FAMILY EXPORT SYSTEM PERMEASE COMPONENT 2"/>
    <property type="match status" value="1"/>
</dbReference>
<evidence type="ECO:0000256" key="5">
    <source>
        <dbReference type="ARBA" id="ARBA00023136"/>
    </source>
</evidence>
<feature type="transmembrane region" description="Helical" evidence="6">
    <location>
        <begin position="766"/>
        <end position="788"/>
    </location>
</feature>
<evidence type="ECO:0000256" key="4">
    <source>
        <dbReference type="ARBA" id="ARBA00022989"/>
    </source>
</evidence>
<feature type="transmembrane region" description="Helical" evidence="6">
    <location>
        <begin position="380"/>
        <end position="408"/>
    </location>
</feature>
<keyword evidence="5 6" id="KW-0472">Membrane</keyword>
<feature type="domain" description="ABC3 transporter permease C-terminal" evidence="7">
    <location>
        <begin position="685"/>
        <end position="797"/>
    </location>
</feature>
<comment type="subcellular location">
    <subcellularLocation>
        <location evidence="1">Cell membrane</location>
        <topology evidence="1">Multi-pass membrane protein</topology>
    </subcellularLocation>
</comment>
<feature type="transmembrane region" description="Helical" evidence="6">
    <location>
        <begin position="338"/>
        <end position="360"/>
    </location>
</feature>
<protein>
    <submittedName>
        <fullName evidence="9">FtsX-like permease family protein</fullName>
    </submittedName>
</protein>
<feature type="domain" description="MacB-like periplasmic core" evidence="8">
    <location>
        <begin position="20"/>
        <end position="240"/>
    </location>
</feature>
<dbReference type="Pfam" id="PF02687">
    <property type="entry name" value="FtsX"/>
    <property type="match status" value="2"/>
</dbReference>
<proteinExistence type="predicted"/>
<dbReference type="GO" id="GO:0022857">
    <property type="term" value="F:transmembrane transporter activity"/>
    <property type="evidence" value="ECO:0007669"/>
    <property type="project" value="TreeGrafter"/>
</dbReference>
<feature type="transmembrane region" description="Helical" evidence="6">
    <location>
        <begin position="682"/>
        <end position="707"/>
    </location>
</feature>
<keyword evidence="3 6" id="KW-0812">Transmembrane</keyword>
<feature type="transmembrane region" description="Helical" evidence="6">
    <location>
        <begin position="429"/>
        <end position="450"/>
    </location>
</feature>
<feature type="domain" description="ABC3 transporter permease C-terminal" evidence="7">
    <location>
        <begin position="294"/>
        <end position="406"/>
    </location>
</feature>
<feature type="domain" description="MacB-like periplasmic core" evidence="8">
    <location>
        <begin position="441"/>
        <end position="610"/>
    </location>
</feature>
<dbReference type="GO" id="GO:0005886">
    <property type="term" value="C:plasma membrane"/>
    <property type="evidence" value="ECO:0007669"/>
    <property type="project" value="UniProtKB-SubCell"/>
</dbReference>
<feature type="transmembrane region" description="Helical" evidence="6">
    <location>
        <begin position="288"/>
        <end position="307"/>
    </location>
</feature>
<dbReference type="EMBL" id="VUOC01000002">
    <property type="protein sequence ID" value="KAA2242903.1"/>
    <property type="molecule type" value="Genomic_DNA"/>
</dbReference>
<evidence type="ECO:0000256" key="6">
    <source>
        <dbReference type="SAM" id="Phobius"/>
    </source>
</evidence>
<name>A0A5B2VSX3_9BACT</name>
<evidence type="ECO:0000259" key="8">
    <source>
        <dbReference type="Pfam" id="PF12704"/>
    </source>
</evidence>
<gene>
    <name evidence="9" type="ORF">F0L74_10265</name>
</gene>
<evidence type="ECO:0000256" key="2">
    <source>
        <dbReference type="ARBA" id="ARBA00022475"/>
    </source>
</evidence>
<comment type="caution">
    <text evidence="9">The sequence shown here is derived from an EMBL/GenBank/DDBJ whole genome shotgun (WGS) entry which is preliminary data.</text>
</comment>
<keyword evidence="4 6" id="KW-1133">Transmembrane helix</keyword>
<dbReference type="InterPro" id="IPR050250">
    <property type="entry name" value="Macrolide_Exporter_MacB"/>
</dbReference>
<organism evidence="9 10">
    <name type="scientific">Chitinophaga agrisoli</name>
    <dbReference type="NCBI Taxonomy" id="2607653"/>
    <lineage>
        <taxon>Bacteria</taxon>
        <taxon>Pseudomonadati</taxon>
        <taxon>Bacteroidota</taxon>
        <taxon>Chitinophagia</taxon>
        <taxon>Chitinophagales</taxon>
        <taxon>Chitinophagaceae</taxon>
        <taxon>Chitinophaga</taxon>
    </lineage>
</organism>
<sequence length="805" mass="90067">MFKNYLKIAWRNIIRNKAFSSINILGLAIGIAASLLILQYVAFELSYDKFHAQGNRIFRVQQDRYNDGKLSTQWAAGAYAVGNHAKLAFPEVEEYVKMVRSGPLMVDYNNNNIKVEKVYYTGSSFFSVFTYPLLAGDKKTVLDAPKTVAISASLAQRLFGKEEALGKTIRLNQEVAFKVTGVFRDISVNSHLKADMLLPYARYLDIVKPGDPETAWDWDGCLTYLLLRPGADARAVEKKFPALVQKFTGDYFSKLNAQVIYHLQPLKDIHLYSHYMEEAEANGDGNTVYLLLGIAFFIIVIAWINYINLATARAINRAVEVGIRKTVGSMKSQLMKQFLLEAALLNAIAVGLALLIVLAATPFFNELTGLQLSFSSLNNYAFWLTLLGLFLAGSFLSGLYPAFILAAFKPVVVLKGKGIASRQGSALRKSLVVCQFAASLFLLIGTLTVYRQIQFMRTQKLGMNINQTLVVSTPIVVKNDSSFLHYTKAFKQELLRDPSIRIIAASSIVPGRTSGWNAGAIRIKGQDIAVGKQYRIIDIDDDFVPAYELKLLAGRNFSDKFGMDSNAVIFNRVAARQLGFDNPEDAVGKVIDFWGTMCTITGVVDNFHQQTLREAYDALILKRQPGQRGYFSIKIDANQAQRAIAVVQRNWNTFFPGNPLEYFFLDQHFNDQYEADRRFGRVFGLFTTLAILVACLGLFGLASFTTVQRTKEIGIRKVLGASVMEIVTLLYKEFAMLIGIAFIVATPLAWYASARWLENYAFHTSLYWWLFVLPFSLILLIAFATVSFQSIKAALTNPVTSLRTE</sequence>
<reference evidence="9 10" key="2">
    <citation type="submission" date="2019-09" db="EMBL/GenBank/DDBJ databases">
        <authorList>
            <person name="Jin C."/>
        </authorList>
    </citation>
    <scope>NUCLEOTIDE SEQUENCE [LARGE SCALE GENOMIC DNA]</scope>
    <source>
        <strain evidence="9 10">BN140078</strain>
    </source>
</reference>
<dbReference type="Pfam" id="PF12704">
    <property type="entry name" value="MacB_PCD"/>
    <property type="match status" value="2"/>
</dbReference>
<evidence type="ECO:0000313" key="9">
    <source>
        <dbReference type="EMBL" id="KAA2242903.1"/>
    </source>
</evidence>
<dbReference type="Proteomes" id="UP000324611">
    <property type="component" value="Unassembled WGS sequence"/>
</dbReference>
<keyword evidence="2" id="KW-1003">Cell membrane</keyword>